<keyword evidence="9" id="KW-1185">Reference proteome</keyword>
<feature type="region of interest" description="Disordered" evidence="7">
    <location>
        <begin position="1850"/>
        <end position="1871"/>
    </location>
</feature>
<accession>A0A267GD56</accession>
<name>A0A267GD56_9PLAT</name>
<dbReference type="SMART" id="SM00150">
    <property type="entry name" value="SPEC"/>
    <property type="match status" value="10"/>
</dbReference>
<keyword evidence="6" id="KW-0175">Coiled coil</keyword>
<dbReference type="EMBL" id="NIVC01000393">
    <property type="protein sequence ID" value="PAA83965.1"/>
    <property type="molecule type" value="Genomic_DNA"/>
</dbReference>
<comment type="subcellular location">
    <subcellularLocation>
        <location evidence="1">Nucleus membrane</location>
    </subcellularLocation>
</comment>
<dbReference type="GO" id="GO:0031965">
    <property type="term" value="C:nuclear membrane"/>
    <property type="evidence" value="ECO:0007669"/>
    <property type="project" value="UniProtKB-SubCell"/>
</dbReference>
<dbReference type="OrthoDB" id="18853at2759"/>
<feature type="coiled-coil region" evidence="6">
    <location>
        <begin position="2249"/>
        <end position="2276"/>
    </location>
</feature>
<evidence type="ECO:0000256" key="2">
    <source>
        <dbReference type="ARBA" id="ARBA00022553"/>
    </source>
</evidence>
<keyword evidence="5" id="KW-0539">Nucleus</keyword>
<evidence type="ECO:0000256" key="3">
    <source>
        <dbReference type="ARBA" id="ARBA00022737"/>
    </source>
</evidence>
<organism evidence="8 9">
    <name type="scientific">Macrostomum lignano</name>
    <dbReference type="NCBI Taxonomy" id="282301"/>
    <lineage>
        <taxon>Eukaryota</taxon>
        <taxon>Metazoa</taxon>
        <taxon>Spiralia</taxon>
        <taxon>Lophotrochozoa</taxon>
        <taxon>Platyhelminthes</taxon>
        <taxon>Rhabditophora</taxon>
        <taxon>Macrostomorpha</taxon>
        <taxon>Macrostomida</taxon>
        <taxon>Macrostomidae</taxon>
        <taxon>Macrostomum</taxon>
    </lineage>
</organism>
<dbReference type="SUPFAM" id="SSF46966">
    <property type="entry name" value="Spectrin repeat"/>
    <property type="match status" value="11"/>
</dbReference>
<dbReference type="InterPro" id="IPR018159">
    <property type="entry name" value="Spectrin/alpha-actinin"/>
</dbReference>
<feature type="compositionally biased region" description="Polar residues" evidence="7">
    <location>
        <begin position="1"/>
        <end position="12"/>
    </location>
</feature>
<evidence type="ECO:0000256" key="5">
    <source>
        <dbReference type="ARBA" id="ARBA00023242"/>
    </source>
</evidence>
<feature type="region of interest" description="Disordered" evidence="7">
    <location>
        <begin position="1"/>
        <end position="22"/>
    </location>
</feature>
<comment type="caution">
    <text evidence="8">The sequence shown here is derived from an EMBL/GenBank/DDBJ whole genome shotgun (WGS) entry which is preliminary data.</text>
</comment>
<sequence>MTRLSRQSATESQQIQSQGRQEQQRRYQAALLAVSSALDGVESRLFRSQTDSTESGPALDILLEELSRIRDQSQRLSDATPAVVGGLAGGERAADLAMESVADLDGRLSLLEQCAQRRQARLNECQREWRGFKDEIARVRVQLEASRRQYEASRDSLAPVEQQMRDSQLLEATIRQYEAKLAELTRKGGRILERAPQFSEADRSGELQSLRIDWEELRVRVTERRQELHRIQTSQAQYEQMLHSWAEYLETAESKLAEASLTAADSADVRRQQQQHRAFFEGLETHEATLEQARRRLDPREAARHSVQHARLGQVARAVKLAAAQRTNQMETLAQDWAELDDRLAQLDAWVAGAADRLAEIRSQPPAADEAAEERRLSGLQELASSLRGRRSAVFQLVDRGRLLLGRVACPRLETALSDLAERWVQLTDSVEDQLSVAEDRRRVGEEFAQHLADVSDCLQRAEVELESATEASGAAAAEEASLEDVRGGLERLCTVAQLLESRQRERRLLHDLVAGSPSALASTTSRRRRAEEVEAAWVGLERRWRAFETRLQRRERELTPSHEALLGLRDWLTGFESRLASASRRTLHSRAETEALAAEFQSLRVELSTRSPTLAFVRESFAELCLAQSDAREFESLTRLGADFDRASDSVASIATSLEAFARRWAAVDDRGSGLTARLNELKARVAGLGEIGHEEGARFAAREAEATGADLAALEPQLAALETEARSLLTEEAGASGCLGCDSLIVNPQCMRELLQRLAQELALVNNQLTQVKSRLANALAQWESHSRAQQAATQLLAEVTYLLDRNRLAGGELPEFVASVERLSELAEHLRTGGDELGELARSSDILSRLCEPAVARSLEASRKDFAARWRQAASEASERAVELSRTAGQWKAYNDALDECEKFLAEQERSADRLMRGDGGGLATQPLDPAALLSRCRVLDSELDAPLTARLRRLAEARGSGLSGRMESSNLSAMAAAETAIDQRRSALRSVLKKFQMEVDRSSAQRKRFFDMFNSAQAFLDSAESCLAQPDPEPGSGDSIEDTRKRLCELLGLTDLFAQRQYQIDRLGELGQASWLGESDVARVRQLSQQWQRLMAQCLDRSRALQASVLVQETFLDKVTEWRQFLDAAQRDLAPSASGAPDMPPVGGEPALQRQQAALDSFLHRLVSRQQVLQALLADGGAYLRRCADPDVRAQLAEKLESLEQQWNAVCSQARQRKASTDAWLAQWQSYQALLEGLMNWLADTEDRLDMCRFSVASVQKVRILAEQLRLCQASAGERAESHARCRDMAKQLAEMSGQPTVRAGLEARTAELDARWQAVNRGLTEQLNRLDNICQLWTEADEGVRDCLAWLREVRLFAEREAPTAFDELHAEAQRCRDYLKTFESTSGVRDRLRDKERQLRELVSAEDIHLLHQRTVLLEKLWDELHHRLLLKEDRLQHGVNEWREFNDRYDRLMEWLTGMEAKVSVSQDYQVEDLIDRIASEYKAEIAAMQSAYNETLECGRALLSASSEVRSRDIQFKLQRLDDRWQSLQLATDDRLARLRDTLDSVRQLELSMQKLRGWLLATERELQAKLVYEACDFAEIQRKTLAHQKLQSEIESRSAGIQAVINLCELLMYERDACPTEQERLAIQRAMRSLEQRWRRICQRAMERRLEIEDTWRCWQKMRDTLRQLESAVSGLETDLLALHERGDDIDSQEEELNELRQRLDALTAKASALSAEHRQLAGLGRTDARGESRAQLDRLDHRLDSLAGRLTGRQRRGRGAGDIRRGVDRLRGQLRWALDDSTGGEQSREIRARLETQLKKLEYVEQASRFLLSGTESGDPAALGKELDKVARETADLMGRMRGRRGSGDGEAPTPTPTPAPMRATIAASTATAMSAADNVSVYSDRTEDLLMAAATGSVQRGGRARAIASSSSEAKLERVERVVNDLERLLDEVDNDLEFGEARLRATPTAAEEAELVGPDTYTRLFTACRSKIDRIRELERRLREVASAEGLAGADSGATNGVDEESRAGRVIARWRRLLAEATQRDAQLAARSGSAASLEHEAERMSEWLAATLRELQQQPTVPSSTAEDGDLANVEASARRLKELVDRLERHKSAAMSLQLCLRRPDLSERQRGRIADCLSLWRQAYAEARRRHRRLQSSFAGCAQLSDRLAEISRGVAEARQLALENRPRLSDTAAQLAAKATGAAAAEARVAKAAELVRKWAGYASVVLAANSFDHGAAAGESVAAPAAGSPEMAKVAGQLTRLEAELADALRRLRAVKRELALRESSYERLDSVDAVASVPRVEDADAYYYDDEPGSAAATAAAAAAAAAKLRVASSSGVGRRRGSLLNTLYRGMLLSLPIEAFFLLLCGIGYLLKPGCETDCSEWPNMFSVKSQGLPY</sequence>
<dbReference type="STRING" id="282301.A0A267GD56"/>
<keyword evidence="3" id="KW-0677">Repeat</keyword>
<evidence type="ECO:0000313" key="8">
    <source>
        <dbReference type="EMBL" id="PAA83965.1"/>
    </source>
</evidence>
<evidence type="ECO:0000256" key="6">
    <source>
        <dbReference type="SAM" id="Coils"/>
    </source>
</evidence>
<gene>
    <name evidence="8" type="ORF">BOX15_Mlig001789g5</name>
</gene>
<dbReference type="Proteomes" id="UP000215902">
    <property type="component" value="Unassembled WGS sequence"/>
</dbReference>
<keyword evidence="4" id="KW-0472">Membrane</keyword>
<evidence type="ECO:0008006" key="10">
    <source>
        <dbReference type="Google" id="ProtNLM"/>
    </source>
</evidence>
<dbReference type="PANTHER" id="PTHR14514:SF2">
    <property type="entry name" value="A-KINASE ANCHOR PROTEIN 6"/>
    <property type="match status" value="1"/>
</dbReference>
<dbReference type="PANTHER" id="PTHR14514">
    <property type="entry name" value="PKA ANCHORING PROTEIN"/>
    <property type="match status" value="1"/>
</dbReference>
<feature type="coiled-coil region" evidence="6">
    <location>
        <begin position="1920"/>
        <end position="1954"/>
    </location>
</feature>
<dbReference type="CDD" id="cd00176">
    <property type="entry name" value="SPEC"/>
    <property type="match status" value="2"/>
</dbReference>
<feature type="coiled-coil region" evidence="6">
    <location>
        <begin position="452"/>
        <end position="479"/>
    </location>
</feature>
<evidence type="ECO:0000256" key="4">
    <source>
        <dbReference type="ARBA" id="ARBA00023136"/>
    </source>
</evidence>
<dbReference type="Gene3D" id="1.20.58.60">
    <property type="match status" value="9"/>
</dbReference>
<feature type="coiled-coil region" evidence="6">
    <location>
        <begin position="757"/>
        <end position="784"/>
    </location>
</feature>
<protein>
    <recommendedName>
        <fullName evidence="10">KASH domain-containing protein</fullName>
    </recommendedName>
</protein>
<proteinExistence type="predicted"/>
<evidence type="ECO:0000256" key="1">
    <source>
        <dbReference type="ARBA" id="ARBA00004126"/>
    </source>
</evidence>
<evidence type="ECO:0000313" key="9">
    <source>
        <dbReference type="Proteomes" id="UP000215902"/>
    </source>
</evidence>
<feature type="coiled-coil region" evidence="6">
    <location>
        <begin position="1675"/>
        <end position="1726"/>
    </location>
</feature>
<evidence type="ECO:0000256" key="7">
    <source>
        <dbReference type="SAM" id="MobiDB-lite"/>
    </source>
</evidence>
<keyword evidence="2" id="KW-0597">Phosphoprotein</keyword>
<dbReference type="InterPro" id="IPR002017">
    <property type="entry name" value="Spectrin_repeat"/>
</dbReference>
<reference evidence="8 9" key="1">
    <citation type="submission" date="2017-06" db="EMBL/GenBank/DDBJ databases">
        <title>A platform for efficient transgenesis in Macrostomum lignano, a flatworm model organism for stem cell research.</title>
        <authorList>
            <person name="Berezikov E."/>
        </authorList>
    </citation>
    <scope>NUCLEOTIDE SEQUENCE [LARGE SCALE GENOMIC DNA]</scope>
    <source>
        <strain evidence="8">DV1</strain>
        <tissue evidence="8">Whole organism</tissue>
    </source>
</reference>
<dbReference type="Pfam" id="PF00435">
    <property type="entry name" value="Spectrin"/>
    <property type="match status" value="2"/>
</dbReference>
<feature type="coiled-coil region" evidence="6">
    <location>
        <begin position="160"/>
        <end position="187"/>
    </location>
</feature>